<evidence type="ECO:0000313" key="3">
    <source>
        <dbReference type="EMBL" id="NMO04288.1"/>
    </source>
</evidence>
<protein>
    <recommendedName>
        <fullName evidence="2">Schlafen AlbA-2 domain-containing protein</fullName>
    </recommendedName>
</protein>
<dbReference type="PANTHER" id="PTHR30595">
    <property type="entry name" value="GLPR-RELATED TRANSCRIPTIONAL REPRESSOR"/>
    <property type="match status" value="1"/>
</dbReference>
<organism evidence="3 4">
    <name type="scientific">Gordonia asplenii</name>
    <dbReference type="NCBI Taxonomy" id="2725283"/>
    <lineage>
        <taxon>Bacteria</taxon>
        <taxon>Bacillati</taxon>
        <taxon>Actinomycetota</taxon>
        <taxon>Actinomycetes</taxon>
        <taxon>Mycobacteriales</taxon>
        <taxon>Gordoniaceae</taxon>
        <taxon>Gordonia</taxon>
    </lineage>
</organism>
<feature type="domain" description="Schlafen AlbA-2" evidence="2">
    <location>
        <begin position="19"/>
        <end position="135"/>
    </location>
</feature>
<dbReference type="PANTHER" id="PTHR30595:SF6">
    <property type="entry name" value="SCHLAFEN ALBA-2 DOMAIN-CONTAINING PROTEIN"/>
    <property type="match status" value="1"/>
</dbReference>
<dbReference type="Pfam" id="PF13749">
    <property type="entry name" value="HATPase_c_4"/>
    <property type="match status" value="1"/>
</dbReference>
<dbReference type="Gene3D" id="3.30.950.30">
    <property type="entry name" value="Schlafen, AAA domain"/>
    <property type="match status" value="1"/>
</dbReference>
<dbReference type="Pfam" id="PF04326">
    <property type="entry name" value="SLFN_AlbA_2"/>
    <property type="match status" value="1"/>
</dbReference>
<dbReference type="AlphaFoldDB" id="A0A848L9N3"/>
<dbReference type="InterPro" id="IPR038475">
    <property type="entry name" value="RecG_C_sf"/>
</dbReference>
<accession>A0A848L9N3</accession>
<dbReference type="RefSeq" id="WP_170196792.1">
    <property type="nucleotide sequence ID" value="NZ_JABBNB010000033.1"/>
</dbReference>
<dbReference type="Proteomes" id="UP000550729">
    <property type="component" value="Unassembled WGS sequence"/>
</dbReference>
<feature type="region of interest" description="Disordered" evidence="1">
    <location>
        <begin position="568"/>
        <end position="587"/>
    </location>
</feature>
<name>A0A848L9N3_9ACTN</name>
<dbReference type="Gene3D" id="3.30.565.60">
    <property type="match status" value="1"/>
</dbReference>
<evidence type="ECO:0000259" key="2">
    <source>
        <dbReference type="Pfam" id="PF04326"/>
    </source>
</evidence>
<dbReference type="InterPro" id="IPR038461">
    <property type="entry name" value="Schlafen_AlbA_2_dom_sf"/>
</dbReference>
<keyword evidence="4" id="KW-1185">Reference proteome</keyword>
<gene>
    <name evidence="3" type="ORF">HH308_24005</name>
</gene>
<sequence>MKTDALVARLRAVGAELANVEVKTAAGGLPKTVVETLSAFANGDGGVLILGLDEESGFVPALGFQPRPIRDALVSACSEGVLPALRVPIEIEAFEGSHLVRADIAPLDPLDKPCHVAARGAYQGSFIRSGDGDLRLTHYEVTQLLANRSQPLHDTEPVERATLDDLDGALVDSLLRRLRRRSPRSFAGLSEADALVRVGAAVRDGHEVRPTVGGLLCLGNYPQQFYPQLFVSFVVLPGNSMGEAQPDGTRFLDNLSVTGPIPHMVADATAALVRNMRSASVVRGVGRADRYDYPIEVFRELIVNALMHRDYGPLARGTQVHVELYPDRLVLKSPGGIYGAVRVEELGTEEQVSSSRNATLSQLLADVELPDQGGQVVSENRGSGLPRVVASLRQAGMSPPAFDVAPGRVTVTVPQHALLSVDVIDWIATLGLGDMSDAQNLALAIMHSTGRVSNGMLQAWGIDRHVAGDALRDLVERNIATVSGGRRYATYRLLPAGPPAVDTRIVGPAELKEPGAHATGIAVDFDAVKQAIRAGHTTARDISETLEMNYHAVLRRLRALQDRGEVQALKPRNSRSQSYRLIEPDHR</sequence>
<evidence type="ECO:0000313" key="4">
    <source>
        <dbReference type="Proteomes" id="UP000550729"/>
    </source>
</evidence>
<reference evidence="3 4" key="1">
    <citation type="submission" date="2020-04" db="EMBL/GenBank/DDBJ databases">
        <title>Gordonia sp. nov. TBRC 11910.</title>
        <authorList>
            <person name="Suriyachadkun C."/>
        </authorList>
    </citation>
    <scope>NUCLEOTIDE SEQUENCE [LARGE SCALE GENOMIC DNA]</scope>
    <source>
        <strain evidence="3 4">TBRC 11910</strain>
    </source>
</reference>
<evidence type="ECO:0000256" key="1">
    <source>
        <dbReference type="SAM" id="MobiDB-lite"/>
    </source>
</evidence>
<comment type="caution">
    <text evidence="3">The sequence shown here is derived from an EMBL/GenBank/DDBJ whole genome shotgun (WGS) entry which is preliminary data.</text>
</comment>
<proteinExistence type="predicted"/>
<dbReference type="InterPro" id="IPR007421">
    <property type="entry name" value="Schlafen_AlbA_2_dom"/>
</dbReference>
<dbReference type="EMBL" id="JABBNB010000033">
    <property type="protein sequence ID" value="NMO04288.1"/>
    <property type="molecule type" value="Genomic_DNA"/>
</dbReference>